<dbReference type="Proteomes" id="UP000054826">
    <property type="component" value="Unassembled WGS sequence"/>
</dbReference>
<sequence length="114" mass="13146">MHFSEKRRITTDPLKTTQCNDKANNYHFDPDGLFEPCGCDKQCRLSLIGRSQVRSRPLKEKALTIIFTADLRHTGMLTCEKSKLLTSLSKHLLFTVQISFFTYAGNSFQLHYDE</sequence>
<evidence type="ECO:0000313" key="2">
    <source>
        <dbReference type="EMBL" id="KRZ38871.1"/>
    </source>
</evidence>
<organism evidence="1 3">
    <name type="scientific">Trichinella pseudospiralis</name>
    <name type="common">Parasitic roundworm</name>
    <dbReference type="NCBI Taxonomy" id="6337"/>
    <lineage>
        <taxon>Eukaryota</taxon>
        <taxon>Metazoa</taxon>
        <taxon>Ecdysozoa</taxon>
        <taxon>Nematoda</taxon>
        <taxon>Enoplea</taxon>
        <taxon>Dorylaimia</taxon>
        <taxon>Trichinellida</taxon>
        <taxon>Trichinellidae</taxon>
        <taxon>Trichinella</taxon>
    </lineage>
</organism>
<dbReference type="EMBL" id="JYDS01000283">
    <property type="protein sequence ID" value="KRZ18562.1"/>
    <property type="molecule type" value="Genomic_DNA"/>
</dbReference>
<keyword evidence="3" id="KW-1185">Reference proteome</keyword>
<dbReference type="EMBL" id="JYDV01000041">
    <property type="protein sequence ID" value="KRZ38871.1"/>
    <property type="molecule type" value="Genomic_DNA"/>
</dbReference>
<protein>
    <submittedName>
        <fullName evidence="1">Uncharacterized protein</fullName>
    </submittedName>
</protein>
<name>A0A0V1I837_TRIPS</name>
<reference evidence="3 4" key="1">
    <citation type="submission" date="2015-01" db="EMBL/GenBank/DDBJ databases">
        <title>Evolution of Trichinella species and genotypes.</title>
        <authorList>
            <person name="Korhonen P.K."/>
            <person name="Edoardo P."/>
            <person name="Giuseppe L.R."/>
            <person name="Gasser R.B."/>
        </authorList>
    </citation>
    <scope>NUCLEOTIDE SEQUENCE [LARGE SCALE GENOMIC DNA]</scope>
    <source>
        <strain evidence="2">ISS176</strain>
        <strain evidence="1">ISS588</strain>
    </source>
</reference>
<evidence type="ECO:0000313" key="1">
    <source>
        <dbReference type="EMBL" id="KRZ18562.1"/>
    </source>
</evidence>
<accession>A0A0V1I837</accession>
<gene>
    <name evidence="1" type="ORF">T4B_5325</name>
    <name evidence="2" type="ORF">T4C_10646</name>
</gene>
<comment type="caution">
    <text evidence="1">The sequence shown here is derived from an EMBL/GenBank/DDBJ whole genome shotgun (WGS) entry which is preliminary data.</text>
</comment>
<dbReference type="Proteomes" id="UP000054805">
    <property type="component" value="Unassembled WGS sequence"/>
</dbReference>
<proteinExistence type="predicted"/>
<evidence type="ECO:0000313" key="4">
    <source>
        <dbReference type="Proteomes" id="UP000054826"/>
    </source>
</evidence>
<dbReference type="AlphaFoldDB" id="A0A0V1I837"/>
<evidence type="ECO:0000313" key="3">
    <source>
        <dbReference type="Proteomes" id="UP000054805"/>
    </source>
</evidence>